<dbReference type="PANTHER" id="PTHR48077:SF3">
    <property type="entry name" value="TRYPTOPHAN SYNTHASE"/>
    <property type="match status" value="1"/>
</dbReference>
<reference evidence="13 14" key="1">
    <citation type="journal article" date="2018" name="ISME J.">
        <title>A methanotrophic archaeon couples anaerobic oxidation of methane to Fe(III) reduction.</title>
        <authorList>
            <person name="Cai C."/>
            <person name="Leu A.O."/>
            <person name="Xie G.J."/>
            <person name="Guo J."/>
            <person name="Feng Y."/>
            <person name="Zhao J.X."/>
            <person name="Tyson G.W."/>
            <person name="Yuan Z."/>
            <person name="Hu S."/>
        </authorList>
    </citation>
    <scope>NUCLEOTIDE SEQUENCE [LARGE SCALE GENOMIC DNA]</scope>
    <source>
        <strain evidence="13">FeB_12</strain>
    </source>
</reference>
<dbReference type="PROSITE" id="PS00168">
    <property type="entry name" value="TRP_SYNTHASE_BETA"/>
    <property type="match status" value="1"/>
</dbReference>
<evidence type="ECO:0000256" key="3">
    <source>
        <dbReference type="ARBA" id="ARBA00009982"/>
    </source>
</evidence>
<dbReference type="CDD" id="cd06446">
    <property type="entry name" value="Trp-synth_B"/>
    <property type="match status" value="1"/>
</dbReference>
<evidence type="ECO:0000256" key="2">
    <source>
        <dbReference type="ARBA" id="ARBA00004733"/>
    </source>
</evidence>
<dbReference type="FunFam" id="3.40.50.1100:FF:000001">
    <property type="entry name" value="Tryptophan synthase beta chain"/>
    <property type="match status" value="1"/>
</dbReference>
<dbReference type="HAMAP" id="MF_00133">
    <property type="entry name" value="Trp_synth_beta"/>
    <property type="match status" value="1"/>
</dbReference>
<comment type="caution">
    <text evidence="13">The sequence shown here is derived from an EMBL/GenBank/DDBJ whole genome shotgun (WGS) entry which is preliminary data.</text>
</comment>
<keyword evidence="9 11" id="KW-0456">Lyase</keyword>
<evidence type="ECO:0000256" key="9">
    <source>
        <dbReference type="ARBA" id="ARBA00023239"/>
    </source>
</evidence>
<dbReference type="InterPro" id="IPR036052">
    <property type="entry name" value="TrpB-like_PALP_sf"/>
</dbReference>
<evidence type="ECO:0000256" key="5">
    <source>
        <dbReference type="ARBA" id="ARBA00022605"/>
    </source>
</evidence>
<dbReference type="SUPFAM" id="SSF53686">
    <property type="entry name" value="Tryptophan synthase beta subunit-like PLP-dependent enzymes"/>
    <property type="match status" value="1"/>
</dbReference>
<feature type="domain" description="Tryptophan synthase beta chain-like PALP" evidence="12">
    <location>
        <begin position="54"/>
        <end position="378"/>
    </location>
</feature>
<evidence type="ECO:0000256" key="7">
    <source>
        <dbReference type="ARBA" id="ARBA00022898"/>
    </source>
</evidence>
<dbReference type="Pfam" id="PF00291">
    <property type="entry name" value="PALP"/>
    <property type="match status" value="1"/>
</dbReference>
<comment type="cofactor">
    <cofactor evidence="1 11">
        <name>pyridoxal 5'-phosphate</name>
        <dbReference type="ChEBI" id="CHEBI:597326"/>
    </cofactor>
</comment>
<keyword evidence="7 11" id="KW-0663">Pyridoxal phosphate</keyword>
<evidence type="ECO:0000256" key="6">
    <source>
        <dbReference type="ARBA" id="ARBA00022822"/>
    </source>
</evidence>
<dbReference type="Gene3D" id="3.40.50.1100">
    <property type="match status" value="2"/>
</dbReference>
<dbReference type="GO" id="GO:0005737">
    <property type="term" value="C:cytoplasm"/>
    <property type="evidence" value="ECO:0007669"/>
    <property type="project" value="TreeGrafter"/>
</dbReference>
<proteinExistence type="inferred from homology"/>
<evidence type="ECO:0000259" key="12">
    <source>
        <dbReference type="Pfam" id="PF00291"/>
    </source>
</evidence>
<dbReference type="AlphaFoldDB" id="A0A855X1U7"/>
<evidence type="ECO:0000256" key="1">
    <source>
        <dbReference type="ARBA" id="ARBA00001933"/>
    </source>
</evidence>
<sequence length="395" mass="42927">MTMPDRLGFFGDYGGRYVPETLVAALDELEAAFRKIRGDRAFSAQLRLHLRDFAGRPTPLYLASNISHSWGAKIYLKREDLTHTGAHKINNTVGQALLTRRLGKRRVIAETGAGQHGVATAAACSLLGLRCRIYMGAVDVQRQRPNVLRMHMLGAEVVEVKTGSATLKDACNEAIRDWVTNVDTTHYIIGSTIGPHPYPLLVRHFQSIIGREANGQIRKVEGRLPDAVFACVGGGSNALGIFHGFLGANGTRLFGVESAGHGLKSGLHAATLAKGTPGVLHGSLSYLLQSRDGQITPTETLAAGLDYPGVGPEHSYLKDSKQVTYTTVTDHQAVAAFRELSRREGIIPALESSYALAAAREYARRKGHGKLILVNLSGRGDKDLDTLREYEEHHH</sequence>
<evidence type="ECO:0000313" key="14">
    <source>
        <dbReference type="Proteomes" id="UP000250918"/>
    </source>
</evidence>
<dbReference type="GO" id="GO:0004834">
    <property type="term" value="F:tryptophan synthase activity"/>
    <property type="evidence" value="ECO:0007669"/>
    <property type="project" value="UniProtKB-UniRule"/>
</dbReference>
<organism evidence="13 14">
    <name type="scientific">candidate division GN15 bacterium</name>
    <dbReference type="NCBI Taxonomy" id="2072418"/>
    <lineage>
        <taxon>Bacteria</taxon>
        <taxon>candidate division GN15</taxon>
    </lineage>
</organism>
<comment type="subunit">
    <text evidence="4 11">Tetramer of two alpha and two beta chains.</text>
</comment>
<dbReference type="Proteomes" id="UP000250918">
    <property type="component" value="Unassembled WGS sequence"/>
</dbReference>
<dbReference type="EMBL" id="PQAP01000156">
    <property type="protein sequence ID" value="PWB70048.1"/>
    <property type="molecule type" value="Genomic_DNA"/>
</dbReference>
<keyword evidence="5 11" id="KW-0028">Amino-acid biosynthesis</keyword>
<accession>A0A855X1U7</accession>
<comment type="catalytic activity">
    <reaction evidence="10 11">
        <text>(1S,2R)-1-C-(indol-3-yl)glycerol 3-phosphate + L-serine = D-glyceraldehyde 3-phosphate + L-tryptophan + H2O</text>
        <dbReference type="Rhea" id="RHEA:10532"/>
        <dbReference type="ChEBI" id="CHEBI:15377"/>
        <dbReference type="ChEBI" id="CHEBI:33384"/>
        <dbReference type="ChEBI" id="CHEBI:57912"/>
        <dbReference type="ChEBI" id="CHEBI:58866"/>
        <dbReference type="ChEBI" id="CHEBI:59776"/>
        <dbReference type="EC" id="4.2.1.20"/>
    </reaction>
</comment>
<dbReference type="InterPro" id="IPR001926">
    <property type="entry name" value="TrpB-like_PALP"/>
</dbReference>
<keyword evidence="8 11" id="KW-0057">Aromatic amino acid biosynthesis</keyword>
<dbReference type="PANTHER" id="PTHR48077">
    <property type="entry name" value="TRYPTOPHAN SYNTHASE-RELATED"/>
    <property type="match status" value="1"/>
</dbReference>
<gene>
    <name evidence="11 13" type="primary">trpB</name>
    <name evidence="13" type="ORF">C3F09_09715</name>
</gene>
<keyword evidence="6 11" id="KW-0822">Tryptophan biosynthesis</keyword>
<dbReference type="UniPathway" id="UPA00035">
    <property type="reaction ID" value="UER00044"/>
</dbReference>
<evidence type="ECO:0000256" key="11">
    <source>
        <dbReference type="HAMAP-Rule" id="MF_00133"/>
    </source>
</evidence>
<dbReference type="NCBIfam" id="TIGR00263">
    <property type="entry name" value="trpB"/>
    <property type="match status" value="1"/>
</dbReference>
<comment type="pathway">
    <text evidence="2 11">Amino-acid biosynthesis; L-tryptophan biosynthesis; L-tryptophan from chorismate: step 5/5.</text>
</comment>
<evidence type="ECO:0000256" key="8">
    <source>
        <dbReference type="ARBA" id="ARBA00023141"/>
    </source>
</evidence>
<dbReference type="FunFam" id="3.40.50.1100:FF:000004">
    <property type="entry name" value="Tryptophan synthase beta chain"/>
    <property type="match status" value="1"/>
</dbReference>
<dbReference type="EC" id="4.2.1.20" evidence="11"/>
<dbReference type="InterPro" id="IPR023026">
    <property type="entry name" value="Trp_synth_beta/beta-like"/>
</dbReference>
<evidence type="ECO:0000313" key="13">
    <source>
        <dbReference type="EMBL" id="PWB70048.1"/>
    </source>
</evidence>
<evidence type="ECO:0000256" key="4">
    <source>
        <dbReference type="ARBA" id="ARBA00011270"/>
    </source>
</evidence>
<feature type="modified residue" description="N6-(pyridoxal phosphate)lysine" evidence="11">
    <location>
        <position position="88"/>
    </location>
</feature>
<dbReference type="InterPro" id="IPR006654">
    <property type="entry name" value="Trp_synth_beta"/>
</dbReference>
<comment type="similarity">
    <text evidence="3 11">Belongs to the TrpB family.</text>
</comment>
<dbReference type="InterPro" id="IPR006653">
    <property type="entry name" value="Trp_synth_b_CS"/>
</dbReference>
<comment type="function">
    <text evidence="11">The beta subunit is responsible for the synthesis of L-tryptophan from indole and L-serine.</text>
</comment>
<name>A0A855X1U7_9BACT</name>
<evidence type="ECO:0000256" key="10">
    <source>
        <dbReference type="ARBA" id="ARBA00049047"/>
    </source>
</evidence>
<dbReference type="PIRSF" id="PIRSF001413">
    <property type="entry name" value="Trp_syn_beta"/>
    <property type="match status" value="1"/>
</dbReference>
<protein>
    <recommendedName>
        <fullName evidence="11">Tryptophan synthase beta chain</fullName>
        <ecNumber evidence="11">4.2.1.20</ecNumber>
    </recommendedName>
</protein>